<reference evidence="3" key="1">
    <citation type="submission" date="2016-11" db="UniProtKB">
        <authorList>
            <consortium name="WormBaseParasite"/>
        </authorList>
    </citation>
    <scope>IDENTIFICATION</scope>
</reference>
<dbReference type="WBParaSite" id="L893_g13434.t1">
    <property type="protein sequence ID" value="L893_g13434.t1"/>
    <property type="gene ID" value="L893_g13434"/>
</dbReference>
<dbReference type="AlphaFoldDB" id="A0A1I7Y768"/>
<feature type="transmembrane region" description="Helical" evidence="1">
    <location>
        <begin position="39"/>
        <end position="57"/>
    </location>
</feature>
<sequence length="444" mass="50939">MPPLWREYSHLMCASHFIKRSPLMFGSCFYYHSPSFTSWTQFLLSFASAFATLYLLVGFNTRKNCPPTTDNLQQSCTAVRLSLNVGRSFDVNATSVARIFTLDVRIALRQAQPINVRILLLLPFSVIYIMDAVPFVFCERVCDTLSPRGLQHAEELSTNYGQLAAIMYDRKVSYQCSVKKGIESSACMLHLKDSNLRNALRLPEQIAAVPKQFVSKVTIKLMDAEDENVSQEVVRRFPNAECHFHLYSSSINEAWVDFACSLNRFITVVTAIVLEDKAIPLLRKLVDSRKLLVLSVLEETCRDGNLGVIRPLLCQEQNAEECRGKRVSIHWNNLSSSESAVKGFRVYKASLKRKDPIYRLYEVSDKCWKEECHLISRYNRRLHKAFPKPAFLYKFKQEEQLPSYIPARQAIPDRIHRVALLLYALDNVPVPSFTIPNFLDLFFV</sequence>
<keyword evidence="1" id="KW-1133">Transmembrane helix</keyword>
<evidence type="ECO:0000313" key="3">
    <source>
        <dbReference type="WBParaSite" id="L893_g13434.t1"/>
    </source>
</evidence>
<accession>A0A1I7Y768</accession>
<keyword evidence="2" id="KW-1185">Reference proteome</keyword>
<keyword evidence="1" id="KW-0812">Transmembrane</keyword>
<organism evidence="2 3">
    <name type="scientific">Steinernema glaseri</name>
    <dbReference type="NCBI Taxonomy" id="37863"/>
    <lineage>
        <taxon>Eukaryota</taxon>
        <taxon>Metazoa</taxon>
        <taxon>Ecdysozoa</taxon>
        <taxon>Nematoda</taxon>
        <taxon>Chromadorea</taxon>
        <taxon>Rhabditida</taxon>
        <taxon>Tylenchina</taxon>
        <taxon>Panagrolaimomorpha</taxon>
        <taxon>Strongyloidoidea</taxon>
        <taxon>Steinernematidae</taxon>
        <taxon>Steinernema</taxon>
    </lineage>
</organism>
<dbReference type="Proteomes" id="UP000095287">
    <property type="component" value="Unplaced"/>
</dbReference>
<evidence type="ECO:0000256" key="1">
    <source>
        <dbReference type="SAM" id="Phobius"/>
    </source>
</evidence>
<name>A0A1I7Y768_9BILA</name>
<evidence type="ECO:0000313" key="2">
    <source>
        <dbReference type="Proteomes" id="UP000095287"/>
    </source>
</evidence>
<feature type="transmembrane region" description="Helical" evidence="1">
    <location>
        <begin position="118"/>
        <end position="137"/>
    </location>
</feature>
<keyword evidence="1" id="KW-0472">Membrane</keyword>
<proteinExistence type="predicted"/>
<protein>
    <submittedName>
        <fullName evidence="3">Uncharacterized protein</fullName>
    </submittedName>
</protein>